<feature type="domain" description="Core Histone H2A/H2B/H3" evidence="2">
    <location>
        <begin position="34"/>
        <end position="120"/>
    </location>
</feature>
<dbReference type="OrthoDB" id="420022at2759"/>
<organism evidence="3 4">
    <name type="scientific">Phaedon cochleariae</name>
    <name type="common">Mustard beetle</name>
    <dbReference type="NCBI Taxonomy" id="80249"/>
    <lineage>
        <taxon>Eukaryota</taxon>
        <taxon>Metazoa</taxon>
        <taxon>Ecdysozoa</taxon>
        <taxon>Arthropoda</taxon>
        <taxon>Hexapoda</taxon>
        <taxon>Insecta</taxon>
        <taxon>Pterygota</taxon>
        <taxon>Neoptera</taxon>
        <taxon>Endopterygota</taxon>
        <taxon>Coleoptera</taxon>
        <taxon>Polyphaga</taxon>
        <taxon>Cucujiformia</taxon>
        <taxon>Chrysomeloidea</taxon>
        <taxon>Chrysomelidae</taxon>
        <taxon>Chrysomelinae</taxon>
        <taxon>Chrysomelini</taxon>
        <taxon>Phaedon</taxon>
    </lineage>
</organism>
<evidence type="ECO:0000313" key="4">
    <source>
        <dbReference type="Proteomes" id="UP001153737"/>
    </source>
</evidence>
<reference evidence="3" key="1">
    <citation type="submission" date="2022-01" db="EMBL/GenBank/DDBJ databases">
        <authorList>
            <person name="King R."/>
        </authorList>
    </citation>
    <scope>NUCLEOTIDE SEQUENCE</scope>
</reference>
<name>A0A9P0DRQ8_PHACE</name>
<evidence type="ECO:0000259" key="2">
    <source>
        <dbReference type="Pfam" id="PF00125"/>
    </source>
</evidence>
<keyword evidence="4" id="KW-1185">Reference proteome</keyword>
<reference evidence="3" key="2">
    <citation type="submission" date="2022-10" db="EMBL/GenBank/DDBJ databases">
        <authorList>
            <consortium name="ENA_rothamsted_submissions"/>
            <consortium name="culmorum"/>
            <person name="King R."/>
        </authorList>
    </citation>
    <scope>NUCLEOTIDE SEQUENCE</scope>
</reference>
<dbReference type="PANTHER" id="PTHR45810:SF1">
    <property type="entry name" value="HISTONE H3-LIKE CENTROMERIC PROTEIN A"/>
    <property type="match status" value="1"/>
</dbReference>
<sequence length="133" mass="15105">MVKRKSTPRRGSPTKKSSTRVYRIGNKSFKLRNTTLKHIKKLQMTTASCIPKLPFSRVIREVLQERTGAGEDYRIQLAALAALQEAAELYLVQLFEDANKCAYHARRVTVNPTDMNLALEIRGVNDPGYIKEL</sequence>
<proteinExistence type="inferred from homology"/>
<evidence type="ECO:0000256" key="1">
    <source>
        <dbReference type="ARBA" id="ARBA00010343"/>
    </source>
</evidence>
<dbReference type="SMART" id="SM00428">
    <property type="entry name" value="H3"/>
    <property type="match status" value="1"/>
</dbReference>
<dbReference type="AlphaFoldDB" id="A0A9P0DRQ8"/>
<dbReference type="GO" id="GO:0030527">
    <property type="term" value="F:structural constituent of chromatin"/>
    <property type="evidence" value="ECO:0007669"/>
    <property type="project" value="InterPro"/>
</dbReference>
<dbReference type="PANTHER" id="PTHR45810">
    <property type="entry name" value="HISTONE H3.2"/>
    <property type="match status" value="1"/>
</dbReference>
<dbReference type="SUPFAM" id="SSF47113">
    <property type="entry name" value="Histone-fold"/>
    <property type="match status" value="1"/>
</dbReference>
<dbReference type="InterPro" id="IPR000164">
    <property type="entry name" value="Histone_H3/CENP-A"/>
</dbReference>
<dbReference type="GO" id="GO:0003677">
    <property type="term" value="F:DNA binding"/>
    <property type="evidence" value="ECO:0007669"/>
    <property type="project" value="InterPro"/>
</dbReference>
<dbReference type="Proteomes" id="UP001153737">
    <property type="component" value="Chromosome 9"/>
</dbReference>
<dbReference type="EMBL" id="OU896715">
    <property type="protein sequence ID" value="CAH1183200.1"/>
    <property type="molecule type" value="Genomic_DNA"/>
</dbReference>
<dbReference type="PRINTS" id="PR00622">
    <property type="entry name" value="HISTONEH3"/>
</dbReference>
<comment type="similarity">
    <text evidence="1">Belongs to the histone H3 family.</text>
</comment>
<dbReference type="GO" id="GO:0046982">
    <property type="term" value="F:protein heterodimerization activity"/>
    <property type="evidence" value="ECO:0007669"/>
    <property type="project" value="InterPro"/>
</dbReference>
<gene>
    <name evidence="3" type="ORF">PHAECO_LOCUS12688</name>
</gene>
<dbReference type="InterPro" id="IPR007125">
    <property type="entry name" value="H2A/H2B/H3"/>
</dbReference>
<accession>A0A9P0DRQ8</accession>
<dbReference type="Gene3D" id="1.10.20.10">
    <property type="entry name" value="Histone, subunit A"/>
    <property type="match status" value="1"/>
</dbReference>
<evidence type="ECO:0000313" key="3">
    <source>
        <dbReference type="EMBL" id="CAH1183200.1"/>
    </source>
</evidence>
<protein>
    <recommendedName>
        <fullName evidence="2">Core Histone H2A/H2B/H3 domain-containing protein</fullName>
    </recommendedName>
</protein>
<dbReference type="Pfam" id="PF00125">
    <property type="entry name" value="Histone"/>
    <property type="match status" value="1"/>
</dbReference>
<dbReference type="GO" id="GO:0000786">
    <property type="term" value="C:nucleosome"/>
    <property type="evidence" value="ECO:0007669"/>
    <property type="project" value="InterPro"/>
</dbReference>
<dbReference type="InterPro" id="IPR009072">
    <property type="entry name" value="Histone-fold"/>
</dbReference>